<protein>
    <submittedName>
        <fullName evidence="1">Uncharacterized protein</fullName>
    </submittedName>
</protein>
<accession>A0A6M3LKU3</accession>
<dbReference type="EMBL" id="MT143357">
    <property type="protein sequence ID" value="QJA95946.1"/>
    <property type="molecule type" value="Genomic_DNA"/>
</dbReference>
<reference evidence="1" key="1">
    <citation type="submission" date="2020-03" db="EMBL/GenBank/DDBJ databases">
        <title>The deep terrestrial virosphere.</title>
        <authorList>
            <person name="Holmfeldt K."/>
            <person name="Nilsson E."/>
            <person name="Simone D."/>
            <person name="Lopez-Fernandez M."/>
            <person name="Wu X."/>
            <person name="de Brujin I."/>
            <person name="Lundin D."/>
            <person name="Andersson A."/>
            <person name="Bertilsson S."/>
            <person name="Dopson M."/>
        </authorList>
    </citation>
    <scope>NUCLEOTIDE SEQUENCE</scope>
    <source>
        <strain evidence="1">MM415B05045</strain>
    </source>
</reference>
<dbReference type="AlphaFoldDB" id="A0A6M3LKU3"/>
<organism evidence="1">
    <name type="scientific">viral metagenome</name>
    <dbReference type="NCBI Taxonomy" id="1070528"/>
    <lineage>
        <taxon>unclassified sequences</taxon>
        <taxon>metagenomes</taxon>
        <taxon>organismal metagenomes</taxon>
    </lineage>
</organism>
<evidence type="ECO:0000313" key="1">
    <source>
        <dbReference type="EMBL" id="QJA95946.1"/>
    </source>
</evidence>
<proteinExistence type="predicted"/>
<gene>
    <name evidence="1" type="ORF">MM415B05045_0014</name>
</gene>
<sequence>MKKIRRMKKEKIIEALENAKKNCPGSKYEGHLKEALEHWGVKTSNFDHVGGFCEEEESDL</sequence>
<name>A0A6M3LKU3_9ZZZZ</name>